<name>A0AA38VKS3_9PEZI</name>
<evidence type="ECO:0000256" key="1">
    <source>
        <dbReference type="ARBA" id="ARBA00007074"/>
    </source>
</evidence>
<dbReference type="Gene3D" id="3.90.1720.10">
    <property type="entry name" value="endopeptidase domain like (from Nostoc punctiforme)"/>
    <property type="match status" value="1"/>
</dbReference>
<feature type="chain" id="PRO_5041344921" evidence="5">
    <location>
        <begin position="19"/>
        <end position="347"/>
    </location>
</feature>
<dbReference type="PROSITE" id="PS51935">
    <property type="entry name" value="NLPC_P60"/>
    <property type="match status" value="1"/>
</dbReference>
<dbReference type="Pfam" id="PF23795">
    <property type="entry name" value="SH3_YKFC_2nd"/>
    <property type="match status" value="1"/>
</dbReference>
<gene>
    <name evidence="7" type="ORF">NKR19_g3903</name>
</gene>
<evidence type="ECO:0000256" key="3">
    <source>
        <dbReference type="ARBA" id="ARBA00022801"/>
    </source>
</evidence>
<proteinExistence type="inferred from homology"/>
<keyword evidence="4" id="KW-0788">Thiol protease</keyword>
<evidence type="ECO:0000256" key="4">
    <source>
        <dbReference type="ARBA" id="ARBA00022807"/>
    </source>
</evidence>
<evidence type="ECO:0000313" key="7">
    <source>
        <dbReference type="EMBL" id="KAJ9157016.1"/>
    </source>
</evidence>
<protein>
    <submittedName>
        <fullName evidence="7">Gamma-D-glutamyl-L-lysine endopeptidase</fullName>
    </submittedName>
</protein>
<keyword evidence="2" id="KW-0645">Protease</keyword>
<evidence type="ECO:0000313" key="8">
    <source>
        <dbReference type="Proteomes" id="UP001174691"/>
    </source>
</evidence>
<comment type="caution">
    <text evidence="7">The sequence shown here is derived from an EMBL/GenBank/DDBJ whole genome shotgun (WGS) entry which is preliminary data.</text>
</comment>
<sequence>MLRQFLAVALATAQVATALPASLQSRDIAGQTGYISVSVATVWTNSGKVRPDVDGPALTNPVGISQWLSSMTKDQFLDLTDSDRTQTQALYGNEVTILEEADGWYHVEVHGQPTPKDSVGYPGWIPAAQVSLDSSYGDLQAKRPFALVDKVSTTQLYRDVLLLSPFLEISYATRLPVILNLGLVLQVAVPGGGSAYLRGSHASVYTSAAKIPYPTGPDLVKAGKLFIGRPYLWGGASGFGADCSGFTSTVYHAHGLIIPRDSGAQANFTGDPTGVTQHVKDVAKEDLQAGDLLYYGSNLQKASSIHHVAMYAGDGMMLEAYGAGVPVRLTEVRLGGDYWGAQRFLSR</sequence>
<dbReference type="AlphaFoldDB" id="A0AA38VKS3"/>
<dbReference type="PANTHER" id="PTHR47053">
    <property type="entry name" value="MUREIN DD-ENDOPEPTIDASE MEPH-RELATED"/>
    <property type="match status" value="1"/>
</dbReference>
<dbReference type="Pfam" id="PF18348">
    <property type="entry name" value="SH3_16"/>
    <property type="match status" value="1"/>
</dbReference>
<evidence type="ECO:0000259" key="6">
    <source>
        <dbReference type="PROSITE" id="PS51935"/>
    </source>
</evidence>
<comment type="similarity">
    <text evidence="1">Belongs to the peptidase C40 family.</text>
</comment>
<dbReference type="GO" id="GO:0006508">
    <property type="term" value="P:proteolysis"/>
    <property type="evidence" value="ECO:0007669"/>
    <property type="project" value="UniProtKB-KW"/>
</dbReference>
<reference evidence="7" key="1">
    <citation type="submission" date="2022-07" db="EMBL/GenBank/DDBJ databases">
        <title>Fungi with potential for degradation of polypropylene.</title>
        <authorList>
            <person name="Gostincar C."/>
        </authorList>
    </citation>
    <scope>NUCLEOTIDE SEQUENCE</scope>
    <source>
        <strain evidence="7">EXF-13287</strain>
    </source>
</reference>
<feature type="signal peptide" evidence="5">
    <location>
        <begin position="1"/>
        <end position="18"/>
    </location>
</feature>
<accession>A0AA38VKS3</accession>
<dbReference type="InterPro" id="IPR041382">
    <property type="entry name" value="SH3_16"/>
</dbReference>
<feature type="domain" description="NlpC/P60" evidence="6">
    <location>
        <begin position="213"/>
        <end position="347"/>
    </location>
</feature>
<dbReference type="Proteomes" id="UP001174691">
    <property type="component" value="Unassembled WGS sequence"/>
</dbReference>
<keyword evidence="5" id="KW-0732">Signal</keyword>
<dbReference type="InterPro" id="IPR051202">
    <property type="entry name" value="Peptidase_C40"/>
</dbReference>
<dbReference type="Pfam" id="PF00877">
    <property type="entry name" value="NLPC_P60"/>
    <property type="match status" value="1"/>
</dbReference>
<dbReference type="Gene3D" id="2.30.30.40">
    <property type="entry name" value="SH3 Domains"/>
    <property type="match status" value="2"/>
</dbReference>
<dbReference type="InterPro" id="IPR000064">
    <property type="entry name" value="NLP_P60_dom"/>
</dbReference>
<dbReference type="GO" id="GO:0008234">
    <property type="term" value="F:cysteine-type peptidase activity"/>
    <property type="evidence" value="ECO:0007669"/>
    <property type="project" value="UniProtKB-KW"/>
</dbReference>
<keyword evidence="3" id="KW-0378">Hydrolase</keyword>
<dbReference type="InterPro" id="IPR057812">
    <property type="entry name" value="SH3_YKFC_2nd"/>
</dbReference>
<dbReference type="SUPFAM" id="SSF54001">
    <property type="entry name" value="Cysteine proteinases"/>
    <property type="match status" value="1"/>
</dbReference>
<dbReference type="EMBL" id="JANBVN010000046">
    <property type="protein sequence ID" value="KAJ9157016.1"/>
    <property type="molecule type" value="Genomic_DNA"/>
</dbReference>
<dbReference type="PANTHER" id="PTHR47053:SF3">
    <property type="entry name" value="GAMMA-D-GLUTAMYL-L-LYSINE DIPEPTIDYL-PEPTIDASE"/>
    <property type="match status" value="1"/>
</dbReference>
<evidence type="ECO:0000256" key="2">
    <source>
        <dbReference type="ARBA" id="ARBA00022670"/>
    </source>
</evidence>
<evidence type="ECO:0000256" key="5">
    <source>
        <dbReference type="SAM" id="SignalP"/>
    </source>
</evidence>
<keyword evidence="8" id="KW-1185">Reference proteome</keyword>
<dbReference type="InterPro" id="IPR038765">
    <property type="entry name" value="Papain-like_cys_pep_sf"/>
</dbReference>
<organism evidence="7 8">
    <name type="scientific">Coniochaeta hoffmannii</name>
    <dbReference type="NCBI Taxonomy" id="91930"/>
    <lineage>
        <taxon>Eukaryota</taxon>
        <taxon>Fungi</taxon>
        <taxon>Dikarya</taxon>
        <taxon>Ascomycota</taxon>
        <taxon>Pezizomycotina</taxon>
        <taxon>Sordariomycetes</taxon>
        <taxon>Sordariomycetidae</taxon>
        <taxon>Coniochaetales</taxon>
        <taxon>Coniochaetaceae</taxon>
        <taxon>Coniochaeta</taxon>
    </lineage>
</organism>